<dbReference type="EMBL" id="MDYP01000043">
    <property type="protein sequence ID" value="OQE01261.1"/>
    <property type="molecule type" value="Genomic_DNA"/>
</dbReference>
<gene>
    <name evidence="1" type="ORF">PENVUL_c043G10076</name>
</gene>
<evidence type="ECO:0000313" key="1">
    <source>
        <dbReference type="EMBL" id="OQE01261.1"/>
    </source>
</evidence>
<dbReference type="Proteomes" id="UP000191518">
    <property type="component" value="Unassembled WGS sequence"/>
</dbReference>
<sequence>MAQRVWSSEIHQPVGQSSVEISDEYLEHCWFTEDEVRSAALYVKGTPPSPFAMLLAKKDMVLLAFELFRQSQRHNVPPSFDIH</sequence>
<keyword evidence="2" id="KW-1185">Reference proteome</keyword>
<dbReference type="AlphaFoldDB" id="A0A1V6RHH1"/>
<comment type="caution">
    <text evidence="1">The sequence shown here is derived from an EMBL/GenBank/DDBJ whole genome shotgun (WGS) entry which is preliminary data.</text>
</comment>
<proteinExistence type="predicted"/>
<evidence type="ECO:0000313" key="2">
    <source>
        <dbReference type="Proteomes" id="UP000191518"/>
    </source>
</evidence>
<protein>
    <submittedName>
        <fullName evidence="1">Uncharacterized protein</fullName>
    </submittedName>
</protein>
<accession>A0A1V6RHH1</accession>
<name>A0A1V6RHH1_9EURO</name>
<reference evidence="2" key="1">
    <citation type="journal article" date="2017" name="Nat. Microbiol.">
        <title>Global analysis of biosynthetic gene clusters reveals vast potential of secondary metabolite production in Penicillium species.</title>
        <authorList>
            <person name="Nielsen J.C."/>
            <person name="Grijseels S."/>
            <person name="Prigent S."/>
            <person name="Ji B."/>
            <person name="Dainat J."/>
            <person name="Nielsen K.F."/>
            <person name="Frisvad J.C."/>
            <person name="Workman M."/>
            <person name="Nielsen J."/>
        </authorList>
    </citation>
    <scope>NUCLEOTIDE SEQUENCE [LARGE SCALE GENOMIC DNA]</scope>
    <source>
        <strain evidence="2">IBT 29486</strain>
    </source>
</reference>
<dbReference type="STRING" id="29845.A0A1V6RHH1"/>
<organism evidence="1 2">
    <name type="scientific">Penicillium vulpinum</name>
    <dbReference type="NCBI Taxonomy" id="29845"/>
    <lineage>
        <taxon>Eukaryota</taxon>
        <taxon>Fungi</taxon>
        <taxon>Dikarya</taxon>
        <taxon>Ascomycota</taxon>
        <taxon>Pezizomycotina</taxon>
        <taxon>Eurotiomycetes</taxon>
        <taxon>Eurotiomycetidae</taxon>
        <taxon>Eurotiales</taxon>
        <taxon>Aspergillaceae</taxon>
        <taxon>Penicillium</taxon>
    </lineage>
</organism>